<dbReference type="Proteomes" id="UP000652198">
    <property type="component" value="Unassembled WGS sequence"/>
</dbReference>
<dbReference type="Gene3D" id="1.10.10.60">
    <property type="entry name" value="Homeodomain-like"/>
    <property type="match status" value="1"/>
</dbReference>
<gene>
    <name evidence="7" type="ORF">GNZ12_22010</name>
</gene>
<dbReference type="Pfam" id="PF00440">
    <property type="entry name" value="TetR_N"/>
    <property type="match status" value="1"/>
</dbReference>
<keyword evidence="1" id="KW-0805">Transcription regulation</keyword>
<dbReference type="EMBL" id="WOEY01000087">
    <property type="protein sequence ID" value="NPT43932.1"/>
    <property type="molecule type" value="Genomic_DNA"/>
</dbReference>
<reference evidence="7 8" key="1">
    <citation type="submission" date="2019-11" db="EMBL/GenBank/DDBJ databases">
        <title>Metabolism of dissolved organic matter in forest soils.</title>
        <authorList>
            <person name="Cyle K.T."/>
            <person name="Wilhelm R.C."/>
            <person name="Martinez C.E."/>
        </authorList>
    </citation>
    <scope>NUCLEOTIDE SEQUENCE [LARGE SCALE GENOMIC DNA]</scope>
    <source>
        <strain evidence="7 8">1N</strain>
    </source>
</reference>
<evidence type="ECO:0000256" key="4">
    <source>
        <dbReference type="PROSITE-ProRule" id="PRU00335"/>
    </source>
</evidence>
<comment type="caution">
    <text evidence="7">The sequence shown here is derived from an EMBL/GenBank/DDBJ whole genome shotgun (WGS) entry which is preliminary data.</text>
</comment>
<keyword evidence="2 4" id="KW-0238">DNA-binding</keyword>
<name>A0ABX2BWI2_9BURK</name>
<dbReference type="PANTHER" id="PTHR47506">
    <property type="entry name" value="TRANSCRIPTIONAL REGULATORY PROTEIN"/>
    <property type="match status" value="1"/>
</dbReference>
<evidence type="ECO:0000256" key="2">
    <source>
        <dbReference type="ARBA" id="ARBA00023125"/>
    </source>
</evidence>
<evidence type="ECO:0000256" key="5">
    <source>
        <dbReference type="SAM" id="MobiDB-lite"/>
    </source>
</evidence>
<dbReference type="PRINTS" id="PR00455">
    <property type="entry name" value="HTHTETR"/>
</dbReference>
<evidence type="ECO:0000256" key="3">
    <source>
        <dbReference type="ARBA" id="ARBA00023163"/>
    </source>
</evidence>
<keyword evidence="8" id="KW-1185">Reference proteome</keyword>
<feature type="domain" description="HTH tetR-type" evidence="6">
    <location>
        <begin position="28"/>
        <end position="88"/>
    </location>
</feature>
<dbReference type="PROSITE" id="PS50977">
    <property type="entry name" value="HTH_TETR_2"/>
    <property type="match status" value="1"/>
</dbReference>
<dbReference type="SUPFAM" id="SSF48498">
    <property type="entry name" value="Tetracyclin repressor-like, C-terminal domain"/>
    <property type="match status" value="1"/>
</dbReference>
<keyword evidence="3" id="KW-0804">Transcription</keyword>
<dbReference type="InterPro" id="IPR036271">
    <property type="entry name" value="Tet_transcr_reg_TetR-rel_C_sf"/>
</dbReference>
<dbReference type="InterPro" id="IPR009057">
    <property type="entry name" value="Homeodomain-like_sf"/>
</dbReference>
<protein>
    <submittedName>
        <fullName evidence="7">TetR family transcriptional regulator</fullName>
    </submittedName>
</protein>
<evidence type="ECO:0000313" key="7">
    <source>
        <dbReference type="EMBL" id="NPT43932.1"/>
    </source>
</evidence>
<evidence type="ECO:0000256" key="1">
    <source>
        <dbReference type="ARBA" id="ARBA00023015"/>
    </source>
</evidence>
<feature type="DNA-binding region" description="H-T-H motif" evidence="4">
    <location>
        <begin position="51"/>
        <end position="70"/>
    </location>
</feature>
<accession>A0ABX2BWI2</accession>
<evidence type="ECO:0000259" key="6">
    <source>
        <dbReference type="PROSITE" id="PS50977"/>
    </source>
</evidence>
<dbReference type="SUPFAM" id="SSF46689">
    <property type="entry name" value="Homeodomain-like"/>
    <property type="match status" value="1"/>
</dbReference>
<dbReference type="Gene3D" id="1.10.357.10">
    <property type="entry name" value="Tetracycline Repressor, domain 2"/>
    <property type="match status" value="1"/>
</dbReference>
<evidence type="ECO:0000313" key="8">
    <source>
        <dbReference type="Proteomes" id="UP000652198"/>
    </source>
</evidence>
<dbReference type="InterPro" id="IPR001647">
    <property type="entry name" value="HTH_TetR"/>
</dbReference>
<proteinExistence type="predicted"/>
<dbReference type="PANTHER" id="PTHR47506:SF7">
    <property type="entry name" value="TRANSCRIPTIONAL REGULATORY PROTEIN"/>
    <property type="match status" value="1"/>
</dbReference>
<sequence length="224" mass="24459">MDVAHHRCQELFLKCGRTRVRLTKKQAAQNRDEILEAATRLFKTQGIDNVSVADLMNAAGFSHGGFYNHFESKAELAVEAIRYAFDQSFNELEASVVGNDEPSGALTNALLNYLAPEHRDETSGGCPTGSLPVDVSRQPCEAQVAFADGLERYIDLISRFQSATGSSSRQNAIATLSTLVGAIILSRAVKRGRPELSDEILEATSPRIGRSPPVVAKERRRRSA</sequence>
<feature type="region of interest" description="Disordered" evidence="5">
    <location>
        <begin position="205"/>
        <end position="224"/>
    </location>
</feature>
<organism evidence="7 8">
    <name type="scientific">Paraburkholderia solitsugae</name>
    <dbReference type="NCBI Taxonomy" id="2675748"/>
    <lineage>
        <taxon>Bacteria</taxon>
        <taxon>Pseudomonadati</taxon>
        <taxon>Pseudomonadota</taxon>
        <taxon>Betaproteobacteria</taxon>
        <taxon>Burkholderiales</taxon>
        <taxon>Burkholderiaceae</taxon>
        <taxon>Paraburkholderia</taxon>
    </lineage>
</organism>